<feature type="region of interest" description="Disordered" evidence="1">
    <location>
        <begin position="170"/>
        <end position="204"/>
    </location>
</feature>
<gene>
    <name evidence="2" type="ORF">CYMTET_53266</name>
</gene>
<dbReference type="EMBL" id="LGRX02034949">
    <property type="protein sequence ID" value="KAK3236602.1"/>
    <property type="molecule type" value="Genomic_DNA"/>
</dbReference>
<evidence type="ECO:0000313" key="2">
    <source>
        <dbReference type="EMBL" id="KAK3236602.1"/>
    </source>
</evidence>
<sequence length="220" mass="25941">MFFEKLSSYSINVDESDEVKENGAENDGQREYQKLNGRFDYVPMEKFLRHHREILGPVQMDEETLERWCRLLNAIYQKNKLVQKRNMTDEEKIDCARWATRALIACHEVWYEADVIVYMELQRSQFDENPSAKLQEYWMDGHYNGAPTTDPMFRAWTPAEVKGELIERTQRERNDMHTANGGGQKQKSEDRDPHDLQPEGRKIDVGELEAKLEWGMIQGH</sequence>
<proteinExistence type="predicted"/>
<evidence type="ECO:0000313" key="3">
    <source>
        <dbReference type="Proteomes" id="UP001190700"/>
    </source>
</evidence>
<name>A0AAE0EQS1_9CHLO</name>
<dbReference type="AlphaFoldDB" id="A0AAE0EQS1"/>
<protein>
    <submittedName>
        <fullName evidence="2">Uncharacterized protein</fullName>
    </submittedName>
</protein>
<feature type="compositionally biased region" description="Basic and acidic residues" evidence="1">
    <location>
        <begin position="186"/>
        <end position="204"/>
    </location>
</feature>
<evidence type="ECO:0000256" key="1">
    <source>
        <dbReference type="SAM" id="MobiDB-lite"/>
    </source>
</evidence>
<organism evidence="2 3">
    <name type="scientific">Cymbomonas tetramitiformis</name>
    <dbReference type="NCBI Taxonomy" id="36881"/>
    <lineage>
        <taxon>Eukaryota</taxon>
        <taxon>Viridiplantae</taxon>
        <taxon>Chlorophyta</taxon>
        <taxon>Pyramimonadophyceae</taxon>
        <taxon>Pyramimonadales</taxon>
        <taxon>Pyramimonadaceae</taxon>
        <taxon>Cymbomonas</taxon>
    </lineage>
</organism>
<comment type="caution">
    <text evidence="2">The sequence shown here is derived from an EMBL/GenBank/DDBJ whole genome shotgun (WGS) entry which is preliminary data.</text>
</comment>
<keyword evidence="3" id="KW-1185">Reference proteome</keyword>
<reference evidence="2 3" key="1">
    <citation type="journal article" date="2015" name="Genome Biol. Evol.">
        <title>Comparative Genomics of a Bacterivorous Green Alga Reveals Evolutionary Causalities and Consequences of Phago-Mixotrophic Mode of Nutrition.</title>
        <authorList>
            <person name="Burns J.A."/>
            <person name="Paasch A."/>
            <person name="Narechania A."/>
            <person name="Kim E."/>
        </authorList>
    </citation>
    <scope>NUCLEOTIDE SEQUENCE [LARGE SCALE GENOMIC DNA]</scope>
    <source>
        <strain evidence="2 3">PLY_AMNH</strain>
    </source>
</reference>
<accession>A0AAE0EQS1</accession>
<dbReference type="Proteomes" id="UP001190700">
    <property type="component" value="Unassembled WGS sequence"/>
</dbReference>